<accession>A0A448XHR3</accession>
<organism evidence="1 2">
    <name type="scientific">Protopolystoma xenopodis</name>
    <dbReference type="NCBI Taxonomy" id="117903"/>
    <lineage>
        <taxon>Eukaryota</taxon>
        <taxon>Metazoa</taxon>
        <taxon>Spiralia</taxon>
        <taxon>Lophotrochozoa</taxon>
        <taxon>Platyhelminthes</taxon>
        <taxon>Monogenea</taxon>
        <taxon>Polyopisthocotylea</taxon>
        <taxon>Polystomatidea</taxon>
        <taxon>Polystomatidae</taxon>
        <taxon>Protopolystoma</taxon>
    </lineage>
</organism>
<dbReference type="AlphaFoldDB" id="A0A448XHR3"/>
<proteinExistence type="predicted"/>
<sequence length="125" mass="13749">MTIRSSLFLSLSLSFSSTKRILLKAFRIVHNVRVISKTAHGSSRPSSRLVAPIGPLERVLIHEKTLTRLTHNLPLLISVLKALLPSPRSVHLQTTRPVQVDPPPPEGLGFLSSSPHWPVDTALIT</sequence>
<reference evidence="1" key="1">
    <citation type="submission" date="2018-11" db="EMBL/GenBank/DDBJ databases">
        <authorList>
            <consortium name="Pathogen Informatics"/>
        </authorList>
    </citation>
    <scope>NUCLEOTIDE SEQUENCE</scope>
</reference>
<gene>
    <name evidence="1" type="ORF">PXEA_LOCUS30554</name>
</gene>
<dbReference type="EMBL" id="CAAALY010254038">
    <property type="protein sequence ID" value="VEL37114.1"/>
    <property type="molecule type" value="Genomic_DNA"/>
</dbReference>
<evidence type="ECO:0000313" key="2">
    <source>
        <dbReference type="Proteomes" id="UP000784294"/>
    </source>
</evidence>
<comment type="caution">
    <text evidence="1">The sequence shown here is derived from an EMBL/GenBank/DDBJ whole genome shotgun (WGS) entry which is preliminary data.</text>
</comment>
<dbReference type="Proteomes" id="UP000784294">
    <property type="component" value="Unassembled WGS sequence"/>
</dbReference>
<keyword evidence="2" id="KW-1185">Reference proteome</keyword>
<protein>
    <submittedName>
        <fullName evidence="1">Uncharacterized protein</fullName>
    </submittedName>
</protein>
<evidence type="ECO:0000313" key="1">
    <source>
        <dbReference type="EMBL" id="VEL37114.1"/>
    </source>
</evidence>
<name>A0A448XHR3_9PLAT</name>